<keyword evidence="2" id="KW-1185">Reference proteome</keyword>
<gene>
    <name evidence="1" type="ORF">HH682_13510</name>
</gene>
<organism evidence="1 2">
    <name type="scientific">Rosenbergiella gaditana</name>
    <dbReference type="NCBI Taxonomy" id="2726987"/>
    <lineage>
        <taxon>Bacteria</taxon>
        <taxon>Pseudomonadati</taxon>
        <taxon>Pseudomonadota</taxon>
        <taxon>Gammaproteobacteria</taxon>
        <taxon>Enterobacterales</taxon>
        <taxon>Erwiniaceae</taxon>
        <taxon>Rosenbergiella</taxon>
    </lineage>
</organism>
<name>A0ABS5T1T3_9GAMM</name>
<reference evidence="1 2" key="1">
    <citation type="submission" date="2020-04" db="EMBL/GenBank/DDBJ databases">
        <title>Genome sequencing of Rosenbergiella species.</title>
        <authorList>
            <person name="Alvarez-Perez S."/>
            <person name="Lievens B."/>
        </authorList>
    </citation>
    <scope>NUCLEOTIDE SEQUENCE [LARGE SCALE GENOMIC DNA]</scope>
    <source>
        <strain evidence="1 2">S61</strain>
    </source>
</reference>
<evidence type="ECO:0008006" key="3">
    <source>
        <dbReference type="Google" id="ProtNLM"/>
    </source>
</evidence>
<dbReference type="EMBL" id="JABBFR010000023">
    <property type="protein sequence ID" value="MBT0725417.1"/>
    <property type="molecule type" value="Genomic_DNA"/>
</dbReference>
<sequence length="155" mass="15818">MAKDGKHVIHAGGIFPNPLIHREGSAAAVVLPGTVGYFDAGKFTASATGAESSILYVANMDYLRCKGVDDTIEAGELVVGIQPLQGLFLNVRAAAGTYTKGQPVAVANGQIKAASAGTPANGETPAVAGDVVFAYVEEDTALTAQAGDLVRVVFK</sequence>
<comment type="caution">
    <text evidence="1">The sequence shown here is derived from an EMBL/GenBank/DDBJ whole genome shotgun (WGS) entry which is preliminary data.</text>
</comment>
<evidence type="ECO:0000313" key="2">
    <source>
        <dbReference type="Proteomes" id="UP000790096"/>
    </source>
</evidence>
<evidence type="ECO:0000313" key="1">
    <source>
        <dbReference type="EMBL" id="MBT0725417.1"/>
    </source>
</evidence>
<proteinExistence type="predicted"/>
<dbReference type="Proteomes" id="UP000790096">
    <property type="component" value="Unassembled WGS sequence"/>
</dbReference>
<dbReference type="RefSeq" id="WP_214238061.1">
    <property type="nucleotide sequence ID" value="NZ_JABBFR010000023.1"/>
</dbReference>
<accession>A0ABS5T1T3</accession>
<protein>
    <recommendedName>
        <fullName evidence="3">Bacteriophage lambda head decoration protein D</fullName>
    </recommendedName>
</protein>